<evidence type="ECO:0000313" key="4">
    <source>
        <dbReference type="Proteomes" id="UP000064249"/>
    </source>
</evidence>
<evidence type="ECO:0000259" key="2">
    <source>
        <dbReference type="SMART" id="SM00909"/>
    </source>
</evidence>
<feature type="signal peptide" evidence="1">
    <location>
        <begin position="1"/>
        <end position="29"/>
    </location>
</feature>
<feature type="chain" id="PRO_5007150730" description="GerMN domain-containing protein" evidence="1">
    <location>
        <begin position="30"/>
        <end position="204"/>
    </location>
</feature>
<dbReference type="EMBL" id="LGFU01000023">
    <property type="protein sequence ID" value="KUK46508.1"/>
    <property type="molecule type" value="Genomic_DNA"/>
</dbReference>
<protein>
    <recommendedName>
        <fullName evidence="2">GerMN domain-containing protein</fullName>
    </recommendedName>
</protein>
<dbReference type="AlphaFoldDB" id="A0A117LGV2"/>
<dbReference type="InterPro" id="IPR019606">
    <property type="entry name" value="GerMN"/>
</dbReference>
<name>A0A117LGV2_9CHLR</name>
<keyword evidence="1" id="KW-0732">Signal</keyword>
<sequence>MKRTWRFMGILAIFLTTGCSSTGSPISTATVLPQATSTPTPSPLPPTATVPALPSAFPTPQAGALSSKPQTVLIYLVAIGDNGASGVMIGCGDSLVGVEIAIEPTQAVLRAALTALLNLPADMTYGQSGLYNSLYLSDLQIESLDIVDRQATIALSGTLIYGGECDIPRIEAQLTALALQFSTIDSVTIFVNGTPLSELLDLRG</sequence>
<dbReference type="SMART" id="SM00909">
    <property type="entry name" value="Germane"/>
    <property type="match status" value="1"/>
</dbReference>
<feature type="domain" description="GerMN" evidence="2">
    <location>
        <begin position="109"/>
        <end position="200"/>
    </location>
</feature>
<proteinExistence type="predicted"/>
<dbReference type="Proteomes" id="UP000064249">
    <property type="component" value="Unassembled WGS sequence"/>
</dbReference>
<organism evidence="3 4">
    <name type="scientific">Anaerolinea thermophila</name>
    <dbReference type="NCBI Taxonomy" id="167964"/>
    <lineage>
        <taxon>Bacteria</taxon>
        <taxon>Bacillati</taxon>
        <taxon>Chloroflexota</taxon>
        <taxon>Anaerolineae</taxon>
        <taxon>Anaerolineales</taxon>
        <taxon>Anaerolineaceae</taxon>
        <taxon>Anaerolinea</taxon>
    </lineage>
</organism>
<evidence type="ECO:0000256" key="1">
    <source>
        <dbReference type="SAM" id="SignalP"/>
    </source>
</evidence>
<dbReference type="Pfam" id="PF10646">
    <property type="entry name" value="Germane"/>
    <property type="match status" value="1"/>
</dbReference>
<comment type="caution">
    <text evidence="3">The sequence shown here is derived from an EMBL/GenBank/DDBJ whole genome shotgun (WGS) entry which is preliminary data.</text>
</comment>
<reference evidence="3 4" key="1">
    <citation type="journal article" date="2015" name="MBio">
        <title>Genome-Resolved Metagenomic Analysis Reveals Roles for Candidate Phyla and Other Microbial Community Members in Biogeochemical Transformations in Oil Reservoirs.</title>
        <authorList>
            <person name="Hu P."/>
            <person name="Tom L."/>
            <person name="Singh A."/>
            <person name="Thomas B.C."/>
            <person name="Baker B.J."/>
            <person name="Piceno Y.M."/>
            <person name="Andersen G.L."/>
            <person name="Banfield J.F."/>
        </authorList>
    </citation>
    <scope>NUCLEOTIDE SEQUENCE [LARGE SCALE GENOMIC DNA]</scope>
    <source>
        <strain evidence="3">46_16</strain>
    </source>
</reference>
<evidence type="ECO:0000313" key="3">
    <source>
        <dbReference type="EMBL" id="KUK46508.1"/>
    </source>
</evidence>
<dbReference type="PROSITE" id="PS51257">
    <property type="entry name" value="PROKAR_LIPOPROTEIN"/>
    <property type="match status" value="1"/>
</dbReference>
<accession>A0A117LGV2</accession>
<gene>
    <name evidence="3" type="ORF">XD73_0613</name>
</gene>